<evidence type="ECO:0000313" key="1">
    <source>
        <dbReference type="EMBL" id="KKM78058.1"/>
    </source>
</evidence>
<protein>
    <recommendedName>
        <fullName evidence="2">Bacteriophage lambda Replication protein O N-terminal domain-containing protein</fullName>
    </recommendedName>
</protein>
<accession>A0A0F9K7V0</accession>
<organism evidence="1">
    <name type="scientific">marine sediment metagenome</name>
    <dbReference type="NCBI Taxonomy" id="412755"/>
    <lineage>
        <taxon>unclassified sequences</taxon>
        <taxon>metagenomes</taxon>
        <taxon>ecological metagenomes</taxon>
    </lineage>
</organism>
<dbReference type="EMBL" id="LAZR01008550">
    <property type="protein sequence ID" value="KKM78058.1"/>
    <property type="molecule type" value="Genomic_DNA"/>
</dbReference>
<sequence length="116" mass="14352">MKSDFYHIQNKEEIQAEQQYLINRVFKMEDFLLLSKSLTKHFQDLKKAYFFTFLFQYSLNKKEWFSITYDEIQEETFLPLGRQQKYVRELVKEGFINRKMMGLPAKQYFKILKWTH</sequence>
<evidence type="ECO:0008006" key="2">
    <source>
        <dbReference type="Google" id="ProtNLM"/>
    </source>
</evidence>
<reference evidence="1" key="1">
    <citation type="journal article" date="2015" name="Nature">
        <title>Complex archaea that bridge the gap between prokaryotes and eukaryotes.</title>
        <authorList>
            <person name="Spang A."/>
            <person name="Saw J.H."/>
            <person name="Jorgensen S.L."/>
            <person name="Zaremba-Niedzwiedzka K."/>
            <person name="Martijn J."/>
            <person name="Lind A.E."/>
            <person name="van Eijk R."/>
            <person name="Schleper C."/>
            <person name="Guy L."/>
            <person name="Ettema T.J."/>
        </authorList>
    </citation>
    <scope>NUCLEOTIDE SEQUENCE</scope>
</reference>
<gene>
    <name evidence="1" type="ORF">LCGC14_1363750</name>
</gene>
<dbReference type="AlphaFoldDB" id="A0A0F9K7V0"/>
<name>A0A0F9K7V0_9ZZZZ</name>
<comment type="caution">
    <text evidence="1">The sequence shown here is derived from an EMBL/GenBank/DDBJ whole genome shotgun (WGS) entry which is preliminary data.</text>
</comment>
<proteinExistence type="predicted"/>